<dbReference type="SUPFAM" id="SSF81324">
    <property type="entry name" value="Voltage-gated potassium channels"/>
    <property type="match status" value="1"/>
</dbReference>
<keyword evidence="5 17" id="KW-0812">Transmembrane</keyword>
<dbReference type="Gene3D" id="1.20.120.350">
    <property type="entry name" value="Voltage-gated potassium channels. Chain C"/>
    <property type="match status" value="1"/>
</dbReference>
<proteinExistence type="inferred from homology"/>
<dbReference type="PhylomeDB" id="Q1AWC2"/>
<evidence type="ECO:0000256" key="7">
    <source>
        <dbReference type="ARBA" id="ARBA00022826"/>
    </source>
</evidence>
<feature type="transmembrane region" description="Helical" evidence="17">
    <location>
        <begin position="20"/>
        <end position="39"/>
    </location>
</feature>
<dbReference type="GO" id="GO:0000166">
    <property type="term" value="F:nucleotide binding"/>
    <property type="evidence" value="ECO:0007669"/>
    <property type="project" value="UniProtKB-KW"/>
</dbReference>
<reference evidence="19 20" key="1">
    <citation type="submission" date="2006-06" db="EMBL/GenBank/DDBJ databases">
        <title>Complete sequence of Rubrobacter xylanophilus DSM 9941.</title>
        <authorList>
            <consortium name="US DOE Joint Genome Institute"/>
            <person name="Copeland A."/>
            <person name="Lucas S."/>
            <person name="Lapidus A."/>
            <person name="Barry K."/>
            <person name="Detter J.C."/>
            <person name="Glavina del Rio T."/>
            <person name="Hammon N."/>
            <person name="Israni S."/>
            <person name="Dalin E."/>
            <person name="Tice H."/>
            <person name="Pitluck S."/>
            <person name="Munk A.C."/>
            <person name="Brettin T."/>
            <person name="Bruce D."/>
            <person name="Han C."/>
            <person name="Tapia R."/>
            <person name="Gilna P."/>
            <person name="Schmutz J."/>
            <person name="Larimer F."/>
            <person name="Land M."/>
            <person name="Hauser L."/>
            <person name="Kyrpides N."/>
            <person name="Lykidis A."/>
            <person name="da Costa M.S."/>
            <person name="Rainey F.A."/>
            <person name="Empadinhas N."/>
            <person name="Jolivet E."/>
            <person name="Battista J.R."/>
            <person name="Richardson P."/>
        </authorList>
    </citation>
    <scope>NUCLEOTIDE SEQUENCE [LARGE SCALE GENOMIC DNA]</scope>
    <source>
        <strain evidence="20">DSM 9941 / NBRC 16129 / PRD-1</strain>
    </source>
</reference>
<protein>
    <submittedName>
        <fullName evidence="19">Ion transport protein</fullName>
    </submittedName>
</protein>
<dbReference type="GO" id="GO:0005249">
    <property type="term" value="F:voltage-gated potassium channel activity"/>
    <property type="evidence" value="ECO:0007669"/>
    <property type="project" value="InterPro"/>
</dbReference>
<dbReference type="OrthoDB" id="9799090at2"/>
<dbReference type="Gene3D" id="1.10.287.70">
    <property type="match status" value="1"/>
</dbReference>
<evidence type="ECO:0000256" key="14">
    <source>
        <dbReference type="ARBA" id="ARBA00023303"/>
    </source>
</evidence>
<feature type="transmembrane region" description="Helical" evidence="17">
    <location>
        <begin position="154"/>
        <end position="175"/>
    </location>
</feature>
<comment type="subcellular location">
    <subcellularLocation>
        <location evidence="1">Cell membrane</location>
        <topology evidence="1">Multi-pass membrane protein</topology>
    </subcellularLocation>
</comment>
<dbReference type="GO" id="GO:0001508">
    <property type="term" value="P:action potential"/>
    <property type="evidence" value="ECO:0007669"/>
    <property type="project" value="TreeGrafter"/>
</dbReference>
<name>Q1AWC2_RUBXD</name>
<keyword evidence="10 17" id="KW-1133">Transmembrane helix</keyword>
<feature type="transmembrane region" description="Helical" evidence="17">
    <location>
        <begin position="215"/>
        <end position="239"/>
    </location>
</feature>
<keyword evidence="14" id="KW-0407">Ion channel</keyword>
<keyword evidence="4" id="KW-0633">Potassium transport</keyword>
<evidence type="ECO:0000259" key="18">
    <source>
        <dbReference type="Pfam" id="PF00520"/>
    </source>
</evidence>
<sequence length="269" mass="29436">MRRRVFEVLEGGTGGPAGRLFVAFIVSLILLNVAAAMLETVRGVDARYGEALDAFGAASVGVFTAEYALRLWSCTASPRYSHPVWGRARFALTPLALVDLCAILPFYLSFLFAADLRSLRLLRLLWLSRLLKVDRYSEAFAMLWRVVCRRRDELVLTLTVGAVLLVISSTLMYFVERDAQPRAFSSIPAAMWWAVQTLTTVGYGDVYPATPLGKLLGGVVATLGVGMFALPAGILGSGLMEEIRRSREEGRVCPHCGRPLEGPSRPPPS</sequence>
<dbReference type="STRING" id="266117.Rxyl_1342"/>
<keyword evidence="20" id="KW-1185">Reference proteome</keyword>
<evidence type="ECO:0000256" key="16">
    <source>
        <dbReference type="ARBA" id="ARBA00060926"/>
    </source>
</evidence>
<evidence type="ECO:0000256" key="1">
    <source>
        <dbReference type="ARBA" id="ARBA00004651"/>
    </source>
</evidence>
<feature type="transmembrane region" description="Helical" evidence="17">
    <location>
        <begin position="92"/>
        <end position="114"/>
    </location>
</feature>
<dbReference type="EMBL" id="CP000386">
    <property type="protein sequence ID" value="ABG04306.1"/>
    <property type="molecule type" value="Genomic_DNA"/>
</dbReference>
<dbReference type="Proteomes" id="UP000006637">
    <property type="component" value="Chromosome"/>
</dbReference>
<evidence type="ECO:0000256" key="4">
    <source>
        <dbReference type="ARBA" id="ARBA00022538"/>
    </source>
</evidence>
<dbReference type="eggNOG" id="COG2905">
    <property type="taxonomic scope" value="Bacteria"/>
</dbReference>
<dbReference type="Pfam" id="PF00520">
    <property type="entry name" value="Ion_trans"/>
    <property type="match status" value="1"/>
</dbReference>
<comment type="function">
    <text evidence="15">Cyclic nucleotide-regulated potassium channel activated by cAMP.</text>
</comment>
<evidence type="ECO:0000256" key="5">
    <source>
        <dbReference type="ARBA" id="ARBA00022692"/>
    </source>
</evidence>
<dbReference type="InterPro" id="IPR005821">
    <property type="entry name" value="Ion_trans_dom"/>
</dbReference>
<evidence type="ECO:0000256" key="11">
    <source>
        <dbReference type="ARBA" id="ARBA00023065"/>
    </source>
</evidence>
<keyword evidence="12 17" id="KW-0472">Membrane</keyword>
<evidence type="ECO:0000256" key="10">
    <source>
        <dbReference type="ARBA" id="ARBA00022989"/>
    </source>
</evidence>
<keyword evidence="2" id="KW-0813">Transport</keyword>
<evidence type="ECO:0000313" key="19">
    <source>
        <dbReference type="EMBL" id="ABG04306.1"/>
    </source>
</evidence>
<dbReference type="AlphaFoldDB" id="Q1AWC2"/>
<dbReference type="HOGENOM" id="CLU_011722_1_1_11"/>
<keyword evidence="6" id="KW-0547">Nucleotide-binding</keyword>
<keyword evidence="3" id="KW-1003">Cell membrane</keyword>
<keyword evidence="13" id="KW-1071">Ligand-gated ion channel</keyword>
<evidence type="ECO:0000256" key="12">
    <source>
        <dbReference type="ARBA" id="ARBA00023136"/>
    </source>
</evidence>
<feature type="domain" description="Ion transport" evidence="18">
    <location>
        <begin position="19"/>
        <end position="242"/>
    </location>
</feature>
<comment type="similarity">
    <text evidence="16">Belongs to the potassium channel family.</text>
</comment>
<evidence type="ECO:0000256" key="15">
    <source>
        <dbReference type="ARBA" id="ARBA00058429"/>
    </source>
</evidence>
<evidence type="ECO:0000256" key="17">
    <source>
        <dbReference type="SAM" id="Phobius"/>
    </source>
</evidence>
<gene>
    <name evidence="19" type="ordered locus">Rxyl_1342</name>
</gene>
<dbReference type="FunFam" id="1.10.287.70:FF:000181">
    <property type="entry name" value="Cyclic nucleotide-gated potassium channel mll3241"/>
    <property type="match status" value="1"/>
</dbReference>
<evidence type="ECO:0000256" key="6">
    <source>
        <dbReference type="ARBA" id="ARBA00022741"/>
    </source>
</evidence>
<evidence type="ECO:0000256" key="13">
    <source>
        <dbReference type="ARBA" id="ARBA00023286"/>
    </source>
</evidence>
<dbReference type="InterPro" id="IPR027359">
    <property type="entry name" value="Volt_channel_dom_sf"/>
</dbReference>
<organism evidence="19 20">
    <name type="scientific">Rubrobacter xylanophilus (strain DSM 9941 / JCM 11954 / NBRC 16129 / PRD-1)</name>
    <dbReference type="NCBI Taxonomy" id="266117"/>
    <lineage>
        <taxon>Bacteria</taxon>
        <taxon>Bacillati</taxon>
        <taxon>Actinomycetota</taxon>
        <taxon>Rubrobacteria</taxon>
        <taxon>Rubrobacterales</taxon>
        <taxon>Rubrobacteraceae</taxon>
        <taxon>Rubrobacter</taxon>
    </lineage>
</organism>
<dbReference type="PANTHER" id="PTHR11537">
    <property type="entry name" value="VOLTAGE-GATED POTASSIUM CHANNEL"/>
    <property type="match status" value="1"/>
</dbReference>
<dbReference type="RefSeq" id="WP_011564323.1">
    <property type="nucleotide sequence ID" value="NC_008148.1"/>
</dbReference>
<dbReference type="InterPro" id="IPR028325">
    <property type="entry name" value="VG_K_chnl"/>
</dbReference>
<evidence type="ECO:0000256" key="2">
    <source>
        <dbReference type="ARBA" id="ARBA00022448"/>
    </source>
</evidence>
<keyword evidence="9" id="KW-0630">Potassium</keyword>
<dbReference type="KEGG" id="rxy:Rxyl_1342"/>
<dbReference type="GO" id="GO:0008076">
    <property type="term" value="C:voltage-gated potassium channel complex"/>
    <property type="evidence" value="ECO:0007669"/>
    <property type="project" value="InterPro"/>
</dbReference>
<evidence type="ECO:0000313" key="20">
    <source>
        <dbReference type="Proteomes" id="UP000006637"/>
    </source>
</evidence>
<evidence type="ECO:0000256" key="8">
    <source>
        <dbReference type="ARBA" id="ARBA00022882"/>
    </source>
</evidence>
<accession>Q1AWC2</accession>
<keyword evidence="11" id="KW-0406">Ion transport</keyword>
<dbReference type="PRINTS" id="PR00169">
    <property type="entry name" value="KCHANNEL"/>
</dbReference>
<dbReference type="PANTHER" id="PTHR11537:SF254">
    <property type="entry name" value="POTASSIUM VOLTAGE-GATED CHANNEL PROTEIN SHAB"/>
    <property type="match status" value="1"/>
</dbReference>
<keyword evidence="7" id="KW-0631">Potassium channel</keyword>
<evidence type="ECO:0000256" key="3">
    <source>
        <dbReference type="ARBA" id="ARBA00022475"/>
    </source>
</evidence>
<evidence type="ECO:0000256" key="9">
    <source>
        <dbReference type="ARBA" id="ARBA00022958"/>
    </source>
</evidence>
<keyword evidence="8" id="KW-0851">Voltage-gated channel</keyword>